<dbReference type="EMBL" id="CAJOBR010001028">
    <property type="protein sequence ID" value="CAF4570673.1"/>
    <property type="molecule type" value="Genomic_DNA"/>
</dbReference>
<comment type="caution">
    <text evidence="1">The sequence shown here is derived from an EMBL/GenBank/DDBJ whole genome shotgun (WGS) entry which is preliminary data.</text>
</comment>
<dbReference type="Proteomes" id="UP000663848">
    <property type="component" value="Unassembled WGS sequence"/>
</dbReference>
<evidence type="ECO:0000313" key="1">
    <source>
        <dbReference type="EMBL" id="CAF4570673.1"/>
    </source>
</evidence>
<dbReference type="AlphaFoldDB" id="A0A821A8M8"/>
<organism evidence="1 2">
    <name type="scientific">Rotaria socialis</name>
    <dbReference type="NCBI Taxonomy" id="392032"/>
    <lineage>
        <taxon>Eukaryota</taxon>
        <taxon>Metazoa</taxon>
        <taxon>Spiralia</taxon>
        <taxon>Gnathifera</taxon>
        <taxon>Rotifera</taxon>
        <taxon>Eurotatoria</taxon>
        <taxon>Bdelloidea</taxon>
        <taxon>Philodinida</taxon>
        <taxon>Philodinidae</taxon>
        <taxon>Rotaria</taxon>
    </lineage>
</organism>
<gene>
    <name evidence="1" type="ORF">QYT958_LOCUS9609</name>
</gene>
<evidence type="ECO:0000313" key="2">
    <source>
        <dbReference type="Proteomes" id="UP000663848"/>
    </source>
</evidence>
<sequence length="210" mass="23888">MANFNGYGQPAADLLRMNAGRTAREQIHDSARILFDYRDTTRFEQEYSNRIANIRFSNISTPDSFRSNQAGEAEGHIAHPPAWHCSKIKHASRHYNSKRFDLHFLCKRIYSLLIYDPNLSSTIYEVLADTNGDRLEIEDTQPHDLEAMIDLNNNQPPPFLINHEDNHVNEDATLYNIANENVIPIDLQIGIGQNVQIQNDGDAPEEANDG</sequence>
<protein>
    <submittedName>
        <fullName evidence="1">Uncharacterized protein</fullName>
    </submittedName>
</protein>
<accession>A0A821A8M8</accession>
<name>A0A821A8M8_9BILA</name>
<proteinExistence type="predicted"/>
<reference evidence="1" key="1">
    <citation type="submission" date="2021-02" db="EMBL/GenBank/DDBJ databases">
        <authorList>
            <person name="Nowell W R."/>
        </authorList>
    </citation>
    <scope>NUCLEOTIDE SEQUENCE</scope>
</reference>